<organism evidence="1 2">
    <name type="scientific">Flagellimonas marina</name>
    <dbReference type="NCBI Taxonomy" id="1775168"/>
    <lineage>
        <taxon>Bacteria</taxon>
        <taxon>Pseudomonadati</taxon>
        <taxon>Bacteroidota</taxon>
        <taxon>Flavobacteriia</taxon>
        <taxon>Flavobacteriales</taxon>
        <taxon>Flavobacteriaceae</taxon>
        <taxon>Flagellimonas</taxon>
    </lineage>
</organism>
<accession>A0ABV8PIX6</accession>
<evidence type="ECO:0000313" key="1">
    <source>
        <dbReference type="EMBL" id="MFC4220148.1"/>
    </source>
</evidence>
<dbReference type="Proteomes" id="UP001595841">
    <property type="component" value="Unassembled WGS sequence"/>
</dbReference>
<keyword evidence="2" id="KW-1185">Reference proteome</keyword>
<dbReference type="EMBL" id="JBHSCL010000004">
    <property type="protein sequence ID" value="MFC4220148.1"/>
    <property type="molecule type" value="Genomic_DNA"/>
</dbReference>
<sequence>MRRINLIKSILVALLIPIVLNCSLQKKQRNKLESGEAIVKHLDSLFGVLSNTNSNTKDFQETIVSVNESIRQAIEHNITSPRIVSEINSYYSKGRHDFSFAQSADKGFTVFSWNTRKLDYTIKSIGFYVSENRTIPTSLFGKPLRYDQIDIIENRSGIQTYILGGLANPSNHPNQYQLSAYRVLKDGIEEAKVFPNGESAVMVRCSGKDSTTCLGNVPAKSLYKAIAQESLAYTNGEYVL</sequence>
<gene>
    <name evidence="1" type="ORF">ACFOWS_08390</name>
</gene>
<protein>
    <recommendedName>
        <fullName evidence="3">Lipoprotein</fullName>
    </recommendedName>
</protein>
<evidence type="ECO:0008006" key="3">
    <source>
        <dbReference type="Google" id="ProtNLM"/>
    </source>
</evidence>
<name>A0ABV8PIX6_9FLAO</name>
<evidence type="ECO:0000313" key="2">
    <source>
        <dbReference type="Proteomes" id="UP001595841"/>
    </source>
</evidence>
<reference evidence="2" key="1">
    <citation type="journal article" date="2019" name="Int. J. Syst. Evol. Microbiol.">
        <title>The Global Catalogue of Microorganisms (GCM) 10K type strain sequencing project: providing services to taxonomists for standard genome sequencing and annotation.</title>
        <authorList>
            <consortium name="The Broad Institute Genomics Platform"/>
            <consortium name="The Broad Institute Genome Sequencing Center for Infectious Disease"/>
            <person name="Wu L."/>
            <person name="Ma J."/>
        </authorList>
    </citation>
    <scope>NUCLEOTIDE SEQUENCE [LARGE SCALE GENOMIC DNA]</scope>
    <source>
        <strain evidence="2">CGMCC 1.15774</strain>
    </source>
</reference>
<proteinExistence type="predicted"/>
<comment type="caution">
    <text evidence="1">The sequence shown here is derived from an EMBL/GenBank/DDBJ whole genome shotgun (WGS) entry which is preliminary data.</text>
</comment>
<dbReference type="RefSeq" id="WP_379763478.1">
    <property type="nucleotide sequence ID" value="NZ_JBHSCL010000004.1"/>
</dbReference>